<dbReference type="RefSeq" id="WP_386055587.1">
    <property type="nucleotide sequence ID" value="NZ_JBHTKL010000001.1"/>
</dbReference>
<dbReference type="InterPro" id="IPR025669">
    <property type="entry name" value="AAA_dom"/>
</dbReference>
<keyword evidence="3" id="KW-1185">Reference proteome</keyword>
<dbReference type="InterPro" id="IPR027417">
    <property type="entry name" value="P-loop_NTPase"/>
</dbReference>
<gene>
    <name evidence="2" type="ORF">ACFQ2J_00530</name>
</gene>
<dbReference type="Gene3D" id="3.40.50.10850">
    <property type="entry name" value="Ntrc-like two-domain protein"/>
    <property type="match status" value="1"/>
</dbReference>
<evidence type="ECO:0000259" key="1">
    <source>
        <dbReference type="Pfam" id="PF13614"/>
    </source>
</evidence>
<reference evidence="3" key="1">
    <citation type="journal article" date="2019" name="Int. J. Syst. Evol. Microbiol.">
        <title>The Global Catalogue of Microorganisms (GCM) 10K type strain sequencing project: providing services to taxonomists for standard genome sequencing and annotation.</title>
        <authorList>
            <consortium name="The Broad Institute Genomics Platform"/>
            <consortium name="The Broad Institute Genome Sequencing Center for Infectious Disease"/>
            <person name="Wu L."/>
            <person name="Ma J."/>
        </authorList>
    </citation>
    <scope>NUCLEOTIDE SEQUENCE [LARGE SCALE GENOMIC DNA]</scope>
    <source>
        <strain evidence="3">CCUG 56607</strain>
    </source>
</reference>
<name>A0ABW3KVW3_9BACI</name>
<dbReference type="InterPro" id="IPR050625">
    <property type="entry name" value="ParA/MinD_ATPase"/>
</dbReference>
<evidence type="ECO:0000313" key="2">
    <source>
        <dbReference type="EMBL" id="MFD1017666.1"/>
    </source>
</evidence>
<dbReference type="Proteomes" id="UP001596990">
    <property type="component" value="Unassembled WGS sequence"/>
</dbReference>
<sequence length="371" mass="42710">MKKIQLTLLEEDHEYIEFLSDYLRSSEWRNRVELNVFTNERVFQEYLMQEPVIQLVLLSENANKEWKIDRLKSDSSLMLIVLNDTQHQQNEGSVFKFQPADRLMSKIITTYAEVSETSLSSGNVKTKLLSFYSAMGGVGKTSLAVNLSRQLALVGENVFYLNLELMNSTSLFFNSPEDQHTSQLFYYAKAKPELLPVKLEELVKRDPYNQVDYFDLAVNAEEMKDFTAENLRTVIQALAGSGTYDYILVDLDSSMEERVREALMLSDLILWVLSNDVRSFHKTSHLLEFSERLFGKDSNLKEKIFFILNGYMGSVPSSFERFDVPVHVQLPAMKEWEQMESGRALTTTTIFPDHVLKLIMQEDLKDGVPLG</sequence>
<dbReference type="PANTHER" id="PTHR43384">
    <property type="entry name" value="SEPTUM SITE-DETERMINING PROTEIN MIND HOMOLOG, CHLOROPLASTIC-RELATED"/>
    <property type="match status" value="1"/>
</dbReference>
<dbReference type="Gene3D" id="3.40.50.300">
    <property type="entry name" value="P-loop containing nucleotide triphosphate hydrolases"/>
    <property type="match status" value="1"/>
</dbReference>
<dbReference type="Pfam" id="PF13614">
    <property type="entry name" value="AAA_31"/>
    <property type="match status" value="1"/>
</dbReference>
<dbReference type="PANTHER" id="PTHR43384:SF13">
    <property type="entry name" value="SLR0110 PROTEIN"/>
    <property type="match status" value="1"/>
</dbReference>
<proteinExistence type="predicted"/>
<evidence type="ECO:0000313" key="3">
    <source>
        <dbReference type="Proteomes" id="UP001596990"/>
    </source>
</evidence>
<dbReference type="SUPFAM" id="SSF52540">
    <property type="entry name" value="P-loop containing nucleoside triphosphate hydrolases"/>
    <property type="match status" value="1"/>
</dbReference>
<feature type="domain" description="AAA" evidence="1">
    <location>
        <begin position="127"/>
        <end position="293"/>
    </location>
</feature>
<protein>
    <submittedName>
        <fullName evidence="2">AAA family ATPase</fullName>
    </submittedName>
</protein>
<dbReference type="EMBL" id="JBHTKL010000001">
    <property type="protein sequence ID" value="MFD1017666.1"/>
    <property type="molecule type" value="Genomic_DNA"/>
</dbReference>
<comment type="caution">
    <text evidence="2">The sequence shown here is derived from an EMBL/GenBank/DDBJ whole genome shotgun (WGS) entry which is preliminary data.</text>
</comment>
<accession>A0ABW3KVW3</accession>
<organism evidence="2 3">
    <name type="scientific">Thalassobacillus hwangdonensis</name>
    <dbReference type="NCBI Taxonomy" id="546108"/>
    <lineage>
        <taxon>Bacteria</taxon>
        <taxon>Bacillati</taxon>
        <taxon>Bacillota</taxon>
        <taxon>Bacilli</taxon>
        <taxon>Bacillales</taxon>
        <taxon>Bacillaceae</taxon>
        <taxon>Thalassobacillus</taxon>
    </lineage>
</organism>